<feature type="domain" description="Solute-binding protein family 5" evidence="5">
    <location>
        <begin position="92"/>
        <end position="459"/>
    </location>
</feature>
<dbReference type="InterPro" id="IPR000914">
    <property type="entry name" value="SBP_5_dom"/>
</dbReference>
<dbReference type="InterPro" id="IPR039424">
    <property type="entry name" value="SBP_5"/>
</dbReference>
<evidence type="ECO:0000313" key="7">
    <source>
        <dbReference type="Proteomes" id="UP000533469"/>
    </source>
</evidence>
<dbReference type="EMBL" id="JACICD010000001">
    <property type="protein sequence ID" value="MBB3769526.1"/>
    <property type="molecule type" value="Genomic_DNA"/>
</dbReference>
<dbReference type="InterPro" id="IPR006311">
    <property type="entry name" value="TAT_signal"/>
</dbReference>
<evidence type="ECO:0000313" key="6">
    <source>
        <dbReference type="EMBL" id="MBB3769526.1"/>
    </source>
</evidence>
<dbReference type="Gene3D" id="3.40.190.10">
    <property type="entry name" value="Periplasmic binding protein-like II"/>
    <property type="match status" value="1"/>
</dbReference>
<gene>
    <name evidence="6" type="ORF">FHS55_000112</name>
</gene>
<keyword evidence="4" id="KW-0732">Signal</keyword>
<dbReference type="GO" id="GO:1904680">
    <property type="term" value="F:peptide transmembrane transporter activity"/>
    <property type="evidence" value="ECO:0007669"/>
    <property type="project" value="TreeGrafter"/>
</dbReference>
<comment type="caution">
    <text evidence="6">The sequence shown here is derived from an EMBL/GenBank/DDBJ whole genome shotgun (WGS) entry which is preliminary data.</text>
</comment>
<dbReference type="PANTHER" id="PTHR30290">
    <property type="entry name" value="PERIPLASMIC BINDING COMPONENT OF ABC TRANSPORTER"/>
    <property type="match status" value="1"/>
</dbReference>
<keyword evidence="7" id="KW-1185">Reference proteome</keyword>
<proteinExistence type="inferred from homology"/>
<sequence>MNRREFLKSATVLSSAAATGVAAPAVWSSASAQSARQETLLLVSESGPNNLDIHGVGTNRPGYEVAWNCYDRLMSYGSKTLPDGSASYDRDKLVPELAEEWSLSEGSVTFKLRKDAKFHDGTAVTAQDVKWSFDRAVTVGGFPTFQMKAGSLEKPEQFVALDDRTFRVDFIRPDRLTMPDLAVIVPSIFNSKLVKSKATEADPWGLEYTKQNTAGGGAYKVTKWQSGTEVVFERNDAWTCGPMPALKRVVWRMVPSAGNRRALIERGDADISFDLPAKDFVELDKAGKVKVVSNPISNGIQYIGMNVNKPPFNKLEVRQAVAYAIPYQKIMDAVMFGLGKPLFGGGSNKVSDPVWPQPHGYVSDIAKARELMAKAGYPDGFETTLSFDLGSAAVNEPLCTLLQESLAQIGIKASLNKIPGANWRGELIKKELPLISNFFSGWLDYPEYFFFWCYHGQNALFNTMGYKNPEMDKLIDGARLAAATNDWAVYKEDVNGFVDLAFTDVPRVPLYQPYLSVAMQKQITGYQYWFHRQLDYRTLKKA</sequence>
<dbReference type="PROSITE" id="PS51318">
    <property type="entry name" value="TAT"/>
    <property type="match status" value="1"/>
</dbReference>
<organism evidence="6 7">
    <name type="scientific">Ancylobacter tetraedralis</name>
    <dbReference type="NCBI Taxonomy" id="217068"/>
    <lineage>
        <taxon>Bacteria</taxon>
        <taxon>Pseudomonadati</taxon>
        <taxon>Pseudomonadota</taxon>
        <taxon>Alphaproteobacteria</taxon>
        <taxon>Hyphomicrobiales</taxon>
        <taxon>Xanthobacteraceae</taxon>
        <taxon>Ancylobacter</taxon>
    </lineage>
</organism>
<dbReference type="GO" id="GO:0030288">
    <property type="term" value="C:outer membrane-bounded periplasmic space"/>
    <property type="evidence" value="ECO:0007669"/>
    <property type="project" value="UniProtKB-ARBA"/>
</dbReference>
<evidence type="ECO:0000259" key="5">
    <source>
        <dbReference type="Pfam" id="PF00496"/>
    </source>
</evidence>
<dbReference type="RefSeq" id="WP_183187742.1">
    <property type="nucleotide sequence ID" value="NZ_JACICD010000001.1"/>
</dbReference>
<accession>A0A839Z5J1</accession>
<dbReference type="PIRSF" id="PIRSF002741">
    <property type="entry name" value="MppA"/>
    <property type="match status" value="1"/>
</dbReference>
<protein>
    <submittedName>
        <fullName evidence="6">Peptide/nickel transport system substrate-binding protein</fullName>
    </submittedName>
</protein>
<dbReference type="Gene3D" id="3.10.105.10">
    <property type="entry name" value="Dipeptide-binding Protein, Domain 3"/>
    <property type="match status" value="1"/>
</dbReference>
<evidence type="ECO:0000256" key="4">
    <source>
        <dbReference type="ARBA" id="ARBA00022729"/>
    </source>
</evidence>
<dbReference type="CDD" id="cd08512">
    <property type="entry name" value="PBP2_NikA_DppA_OppA_like_7"/>
    <property type="match status" value="1"/>
</dbReference>
<dbReference type="SUPFAM" id="SSF53850">
    <property type="entry name" value="Periplasmic binding protein-like II"/>
    <property type="match status" value="1"/>
</dbReference>
<dbReference type="InterPro" id="IPR030678">
    <property type="entry name" value="Peptide/Ni-bd"/>
</dbReference>
<dbReference type="Proteomes" id="UP000533469">
    <property type="component" value="Unassembled WGS sequence"/>
</dbReference>
<keyword evidence="3" id="KW-0813">Transport</keyword>
<dbReference type="FunFam" id="3.90.76.10:FF:000007">
    <property type="entry name" value="Dipeptide ABC transporter periplasmic dipeptide-binding protein"/>
    <property type="match status" value="1"/>
</dbReference>
<dbReference type="PANTHER" id="PTHR30290:SF10">
    <property type="entry name" value="PERIPLASMIC OLIGOPEPTIDE-BINDING PROTEIN-RELATED"/>
    <property type="match status" value="1"/>
</dbReference>
<comment type="similarity">
    <text evidence="2">Belongs to the bacterial solute-binding protein 5 family.</text>
</comment>
<dbReference type="GO" id="GO:0015833">
    <property type="term" value="P:peptide transport"/>
    <property type="evidence" value="ECO:0007669"/>
    <property type="project" value="TreeGrafter"/>
</dbReference>
<dbReference type="Pfam" id="PF00496">
    <property type="entry name" value="SBP_bac_5"/>
    <property type="match status" value="1"/>
</dbReference>
<dbReference type="Gene3D" id="3.90.76.10">
    <property type="entry name" value="Dipeptide-binding Protein, Domain 1"/>
    <property type="match status" value="1"/>
</dbReference>
<reference evidence="6 7" key="1">
    <citation type="submission" date="2020-08" db="EMBL/GenBank/DDBJ databases">
        <title>Genomic Encyclopedia of Type Strains, Phase IV (KMG-IV): sequencing the most valuable type-strain genomes for metagenomic binning, comparative biology and taxonomic classification.</title>
        <authorList>
            <person name="Goeker M."/>
        </authorList>
    </citation>
    <scope>NUCLEOTIDE SEQUENCE [LARGE SCALE GENOMIC DNA]</scope>
    <source>
        <strain evidence="6 7">DSM 5895</strain>
    </source>
</reference>
<dbReference type="AlphaFoldDB" id="A0A839Z5J1"/>
<evidence type="ECO:0000256" key="3">
    <source>
        <dbReference type="ARBA" id="ARBA00022448"/>
    </source>
</evidence>
<dbReference type="GO" id="GO:0043190">
    <property type="term" value="C:ATP-binding cassette (ABC) transporter complex"/>
    <property type="evidence" value="ECO:0007669"/>
    <property type="project" value="InterPro"/>
</dbReference>
<name>A0A839Z5J1_9HYPH</name>
<evidence type="ECO:0000256" key="1">
    <source>
        <dbReference type="ARBA" id="ARBA00004418"/>
    </source>
</evidence>
<evidence type="ECO:0000256" key="2">
    <source>
        <dbReference type="ARBA" id="ARBA00005695"/>
    </source>
</evidence>
<comment type="subcellular location">
    <subcellularLocation>
        <location evidence="1">Periplasm</location>
    </subcellularLocation>
</comment>